<evidence type="ECO:0000313" key="4">
    <source>
        <dbReference type="Proteomes" id="UP000314294"/>
    </source>
</evidence>
<dbReference type="EMBL" id="SRLO01000138">
    <property type="protein sequence ID" value="TNN72344.1"/>
    <property type="molecule type" value="Genomic_DNA"/>
</dbReference>
<proteinExistence type="predicted"/>
<dbReference type="Proteomes" id="UP000314294">
    <property type="component" value="Unassembled WGS sequence"/>
</dbReference>
<organism evidence="3 4">
    <name type="scientific">Liparis tanakae</name>
    <name type="common">Tanaka's snailfish</name>
    <dbReference type="NCBI Taxonomy" id="230148"/>
    <lineage>
        <taxon>Eukaryota</taxon>
        <taxon>Metazoa</taxon>
        <taxon>Chordata</taxon>
        <taxon>Craniata</taxon>
        <taxon>Vertebrata</taxon>
        <taxon>Euteleostomi</taxon>
        <taxon>Actinopterygii</taxon>
        <taxon>Neopterygii</taxon>
        <taxon>Teleostei</taxon>
        <taxon>Neoteleostei</taxon>
        <taxon>Acanthomorphata</taxon>
        <taxon>Eupercaria</taxon>
        <taxon>Perciformes</taxon>
        <taxon>Cottioidei</taxon>
        <taxon>Cottales</taxon>
        <taxon>Liparidae</taxon>
        <taxon>Liparis</taxon>
    </lineage>
</organism>
<sequence length="121" mass="13494">MTEDTDGVDKADEEGGVFAVLSGRLLAEDSGDQPLWYFKCFCFLGWVLSFRFMWLENSVKYRKPFSPQPMQFPRKPGKRRSTAHTSRVSGREGDLTPTSVNAGGRSEGSGASEDRRRSLPA</sequence>
<feature type="region of interest" description="Disordered" evidence="1">
    <location>
        <begin position="64"/>
        <end position="121"/>
    </location>
</feature>
<protein>
    <submittedName>
        <fullName evidence="3">Uncharacterized protein</fullName>
    </submittedName>
</protein>
<feature type="compositionally biased region" description="Low complexity" evidence="1">
    <location>
        <begin position="102"/>
        <end position="111"/>
    </location>
</feature>
<name>A0A4Z2I4X6_9TELE</name>
<keyword evidence="2" id="KW-0812">Transmembrane</keyword>
<evidence type="ECO:0000256" key="2">
    <source>
        <dbReference type="SAM" id="Phobius"/>
    </source>
</evidence>
<feature type="transmembrane region" description="Helical" evidence="2">
    <location>
        <begin position="35"/>
        <end position="54"/>
    </location>
</feature>
<reference evidence="3 4" key="1">
    <citation type="submission" date="2019-03" db="EMBL/GenBank/DDBJ databases">
        <title>First draft genome of Liparis tanakae, snailfish: a comprehensive survey of snailfish specific genes.</title>
        <authorList>
            <person name="Kim W."/>
            <person name="Song I."/>
            <person name="Jeong J.-H."/>
            <person name="Kim D."/>
            <person name="Kim S."/>
            <person name="Ryu S."/>
            <person name="Song J.Y."/>
            <person name="Lee S.K."/>
        </authorList>
    </citation>
    <scope>NUCLEOTIDE SEQUENCE [LARGE SCALE GENOMIC DNA]</scope>
    <source>
        <tissue evidence="3">Muscle</tissue>
    </source>
</reference>
<dbReference type="AlphaFoldDB" id="A0A4Z2I4X6"/>
<comment type="caution">
    <text evidence="3">The sequence shown here is derived from an EMBL/GenBank/DDBJ whole genome shotgun (WGS) entry which is preliminary data.</text>
</comment>
<evidence type="ECO:0000256" key="1">
    <source>
        <dbReference type="SAM" id="MobiDB-lite"/>
    </source>
</evidence>
<keyword evidence="4" id="KW-1185">Reference proteome</keyword>
<evidence type="ECO:0000313" key="3">
    <source>
        <dbReference type="EMBL" id="TNN72344.1"/>
    </source>
</evidence>
<gene>
    <name evidence="3" type="ORF">EYF80_017383</name>
</gene>
<keyword evidence="2" id="KW-0472">Membrane</keyword>
<accession>A0A4Z2I4X6</accession>
<feature type="compositionally biased region" description="Basic and acidic residues" evidence="1">
    <location>
        <begin position="112"/>
        <end position="121"/>
    </location>
</feature>
<keyword evidence="2" id="KW-1133">Transmembrane helix</keyword>